<evidence type="ECO:0000313" key="1">
    <source>
        <dbReference type="EMBL" id="PKU64832.1"/>
    </source>
</evidence>
<organism evidence="1 2">
    <name type="scientific">Dendrobium catenatum</name>
    <dbReference type="NCBI Taxonomy" id="906689"/>
    <lineage>
        <taxon>Eukaryota</taxon>
        <taxon>Viridiplantae</taxon>
        <taxon>Streptophyta</taxon>
        <taxon>Embryophyta</taxon>
        <taxon>Tracheophyta</taxon>
        <taxon>Spermatophyta</taxon>
        <taxon>Magnoliopsida</taxon>
        <taxon>Liliopsida</taxon>
        <taxon>Asparagales</taxon>
        <taxon>Orchidaceae</taxon>
        <taxon>Epidendroideae</taxon>
        <taxon>Malaxideae</taxon>
        <taxon>Dendrobiinae</taxon>
        <taxon>Dendrobium</taxon>
    </lineage>
</organism>
<reference evidence="1 2" key="1">
    <citation type="journal article" date="2016" name="Sci. Rep.">
        <title>The Dendrobium catenatum Lindl. genome sequence provides insights into polysaccharide synthase, floral development and adaptive evolution.</title>
        <authorList>
            <person name="Zhang G.Q."/>
            <person name="Xu Q."/>
            <person name="Bian C."/>
            <person name="Tsai W.C."/>
            <person name="Yeh C.M."/>
            <person name="Liu K.W."/>
            <person name="Yoshida K."/>
            <person name="Zhang L.S."/>
            <person name="Chang S.B."/>
            <person name="Chen F."/>
            <person name="Shi Y."/>
            <person name="Su Y.Y."/>
            <person name="Zhang Y.Q."/>
            <person name="Chen L.J."/>
            <person name="Yin Y."/>
            <person name="Lin M."/>
            <person name="Huang H."/>
            <person name="Deng H."/>
            <person name="Wang Z.W."/>
            <person name="Zhu S.L."/>
            <person name="Zhao X."/>
            <person name="Deng C."/>
            <person name="Niu S.C."/>
            <person name="Huang J."/>
            <person name="Wang M."/>
            <person name="Liu G.H."/>
            <person name="Yang H.J."/>
            <person name="Xiao X.J."/>
            <person name="Hsiao Y.Y."/>
            <person name="Wu W.L."/>
            <person name="Chen Y.Y."/>
            <person name="Mitsuda N."/>
            <person name="Ohme-Takagi M."/>
            <person name="Luo Y.B."/>
            <person name="Van de Peer Y."/>
            <person name="Liu Z.J."/>
        </authorList>
    </citation>
    <scope>NUCLEOTIDE SEQUENCE [LARGE SCALE GENOMIC DNA]</scope>
    <source>
        <tissue evidence="1">The whole plant</tissue>
    </source>
</reference>
<dbReference type="Proteomes" id="UP000233837">
    <property type="component" value="Unassembled WGS sequence"/>
</dbReference>
<reference evidence="1 2" key="2">
    <citation type="journal article" date="2017" name="Nature">
        <title>The Apostasia genome and the evolution of orchids.</title>
        <authorList>
            <person name="Zhang G.Q."/>
            <person name="Liu K.W."/>
            <person name="Li Z."/>
            <person name="Lohaus R."/>
            <person name="Hsiao Y.Y."/>
            <person name="Niu S.C."/>
            <person name="Wang J.Y."/>
            <person name="Lin Y.C."/>
            <person name="Xu Q."/>
            <person name="Chen L.J."/>
            <person name="Yoshida K."/>
            <person name="Fujiwara S."/>
            <person name="Wang Z.W."/>
            <person name="Zhang Y.Q."/>
            <person name="Mitsuda N."/>
            <person name="Wang M."/>
            <person name="Liu G.H."/>
            <person name="Pecoraro L."/>
            <person name="Huang H.X."/>
            <person name="Xiao X.J."/>
            <person name="Lin M."/>
            <person name="Wu X.Y."/>
            <person name="Wu W.L."/>
            <person name="Chen Y.Y."/>
            <person name="Chang S.B."/>
            <person name="Sakamoto S."/>
            <person name="Ohme-Takagi M."/>
            <person name="Yagi M."/>
            <person name="Zeng S.J."/>
            <person name="Shen C.Y."/>
            <person name="Yeh C.M."/>
            <person name="Luo Y.B."/>
            <person name="Tsai W.C."/>
            <person name="Van de Peer Y."/>
            <person name="Liu Z.J."/>
        </authorList>
    </citation>
    <scope>NUCLEOTIDE SEQUENCE [LARGE SCALE GENOMIC DNA]</scope>
    <source>
        <tissue evidence="1">The whole plant</tissue>
    </source>
</reference>
<name>A0A2I0VN40_9ASPA</name>
<accession>A0A2I0VN40</accession>
<sequence>MSTSISFLRTKYPKPILMLYMQRHPYVPGRGIDRKTILSQLRQEIVKKSTYTRKINTDEAFPQYQTALTFEAMADRQDNDED</sequence>
<dbReference type="AlphaFoldDB" id="A0A2I0VN40"/>
<protein>
    <submittedName>
        <fullName evidence="1">Uncharacterized protein</fullName>
    </submittedName>
</protein>
<evidence type="ECO:0000313" key="2">
    <source>
        <dbReference type="Proteomes" id="UP000233837"/>
    </source>
</evidence>
<keyword evidence="2" id="KW-1185">Reference proteome</keyword>
<gene>
    <name evidence="1" type="ORF">MA16_Dca020911</name>
</gene>
<proteinExistence type="predicted"/>
<dbReference type="EMBL" id="KZ503394">
    <property type="protein sequence ID" value="PKU64832.1"/>
    <property type="molecule type" value="Genomic_DNA"/>
</dbReference>